<feature type="compositionally biased region" description="Polar residues" evidence="1">
    <location>
        <begin position="117"/>
        <end position="141"/>
    </location>
</feature>
<evidence type="ECO:0000256" key="1">
    <source>
        <dbReference type="SAM" id="MobiDB-lite"/>
    </source>
</evidence>
<reference evidence="3 4" key="1">
    <citation type="submission" date="2024-07" db="EMBL/GenBank/DDBJ databases">
        <title>Section-level genome sequencing and comparative genomics of Aspergillus sections Usti and Cavernicolus.</title>
        <authorList>
            <consortium name="Lawrence Berkeley National Laboratory"/>
            <person name="Nybo J.L."/>
            <person name="Vesth T.C."/>
            <person name="Theobald S."/>
            <person name="Frisvad J.C."/>
            <person name="Larsen T.O."/>
            <person name="Kjaerboelling I."/>
            <person name="Rothschild-Mancinelli K."/>
            <person name="Lyhne E.K."/>
            <person name="Kogle M.E."/>
            <person name="Barry K."/>
            <person name="Clum A."/>
            <person name="Na H."/>
            <person name="Ledsgaard L."/>
            <person name="Lin J."/>
            <person name="Lipzen A."/>
            <person name="Kuo A."/>
            <person name="Riley R."/>
            <person name="Mondo S."/>
            <person name="LaButti K."/>
            <person name="Haridas S."/>
            <person name="Pangalinan J."/>
            <person name="Salamov A.A."/>
            <person name="Simmons B.A."/>
            <person name="Magnuson J.K."/>
            <person name="Chen J."/>
            <person name="Drula E."/>
            <person name="Henrissat B."/>
            <person name="Wiebenga A."/>
            <person name="Lubbers R.J."/>
            <person name="Gomes A.C."/>
            <person name="Macurrencykelacurrency M.R."/>
            <person name="Stajich J."/>
            <person name="Grigoriev I.V."/>
            <person name="Mortensen U.H."/>
            <person name="De vries R.P."/>
            <person name="Baker S.E."/>
            <person name="Andersen M.R."/>
        </authorList>
    </citation>
    <scope>NUCLEOTIDE SEQUENCE [LARGE SCALE GENOMIC DNA]</scope>
    <source>
        <strain evidence="3 4">CBS 756.74</strain>
    </source>
</reference>
<gene>
    <name evidence="3" type="ORF">BJX68DRAFT_267458</name>
</gene>
<name>A0ABR4KBF4_9EURO</name>
<dbReference type="InterPro" id="IPR004827">
    <property type="entry name" value="bZIP"/>
</dbReference>
<accession>A0ABR4KBF4</accession>
<feature type="compositionally biased region" description="Basic and acidic residues" evidence="1">
    <location>
        <begin position="25"/>
        <end position="41"/>
    </location>
</feature>
<sequence>MASVAQAPRRLATKSPQVEPAATTAEDRRERKRASDRLAQREHRKRQREYIDELEAQLKLIKEGSHSESVAVLVAENERLKAELQQLRAFASSINVAMSQLQGNVGTSHPVSPAPSNPNMQHSQAQQETTEAPSGEPTSSNHKSDGILGSSSLETSFPAPPGSSHGYDQAYARKNEPPRDILDFDNISQQNLESSHFADSMLQPTPEGNHLARADPPESLHTNTHKLPEDISSGDIYPSLLSRSMWDRLGQLDLAILPDIGYNKPFLSSEGHDPHPFPTPTPLQSHDVLMRDARPIQPQSTPSQPPHKSIPNILFPALQDDEVLYAMVESARWQAVISDTKIPKPELVDCVLDSTANHFSLELKQYLEPMRRLRRNEEYFACYWLIATLVRARNSPNKWYVHQEESLYNNVPTWLRPTALELRIPHPLLISFMPWCVPLVPLMRNQLILDFHIHRVPIHPIMADLGEFLETKLSCAAGGLCMGEDQLVQSLKDLKNWSLKPGFFDRHPQFRNSYQQYVV</sequence>
<comment type="caution">
    <text evidence="3">The sequence shown here is derived from an EMBL/GenBank/DDBJ whole genome shotgun (WGS) entry which is preliminary data.</text>
</comment>
<dbReference type="GeneID" id="98160986"/>
<dbReference type="InterPro" id="IPR046347">
    <property type="entry name" value="bZIP_sf"/>
</dbReference>
<dbReference type="EMBL" id="JBFXLR010000025">
    <property type="protein sequence ID" value="KAL2848593.1"/>
    <property type="molecule type" value="Genomic_DNA"/>
</dbReference>
<feature type="domain" description="BZIP" evidence="2">
    <location>
        <begin position="24"/>
        <end position="100"/>
    </location>
</feature>
<keyword evidence="4" id="KW-1185">Reference proteome</keyword>
<dbReference type="Pfam" id="PF11905">
    <property type="entry name" value="DUF3425"/>
    <property type="match status" value="1"/>
</dbReference>
<proteinExistence type="predicted"/>
<dbReference type="SMART" id="SM00338">
    <property type="entry name" value="BRLZ"/>
    <property type="match status" value="1"/>
</dbReference>
<dbReference type="Gene3D" id="1.20.5.170">
    <property type="match status" value="1"/>
</dbReference>
<evidence type="ECO:0000259" key="2">
    <source>
        <dbReference type="SMART" id="SM00338"/>
    </source>
</evidence>
<evidence type="ECO:0000313" key="3">
    <source>
        <dbReference type="EMBL" id="KAL2848593.1"/>
    </source>
</evidence>
<organism evidence="3 4">
    <name type="scientific">Aspergillus pseudodeflectus</name>
    <dbReference type="NCBI Taxonomy" id="176178"/>
    <lineage>
        <taxon>Eukaryota</taxon>
        <taxon>Fungi</taxon>
        <taxon>Dikarya</taxon>
        <taxon>Ascomycota</taxon>
        <taxon>Pezizomycotina</taxon>
        <taxon>Eurotiomycetes</taxon>
        <taxon>Eurotiomycetidae</taxon>
        <taxon>Eurotiales</taxon>
        <taxon>Aspergillaceae</taxon>
        <taxon>Aspergillus</taxon>
        <taxon>Aspergillus subgen. Nidulantes</taxon>
    </lineage>
</organism>
<dbReference type="CDD" id="cd14686">
    <property type="entry name" value="bZIP"/>
    <property type="match status" value="1"/>
</dbReference>
<dbReference type="PANTHER" id="PTHR37012:SF7">
    <property type="entry name" value="B-ZIP TRANSCRIPTION FACTOR (EUROFUNG)-RELATED"/>
    <property type="match status" value="1"/>
</dbReference>
<dbReference type="Proteomes" id="UP001610444">
    <property type="component" value="Unassembled WGS sequence"/>
</dbReference>
<feature type="region of interest" description="Disordered" evidence="1">
    <location>
        <begin position="104"/>
        <end position="171"/>
    </location>
</feature>
<evidence type="ECO:0000313" key="4">
    <source>
        <dbReference type="Proteomes" id="UP001610444"/>
    </source>
</evidence>
<protein>
    <recommendedName>
        <fullName evidence="2">BZIP domain-containing protein</fullName>
    </recommendedName>
</protein>
<dbReference type="PANTHER" id="PTHR37012">
    <property type="entry name" value="B-ZIP TRANSCRIPTION FACTOR (EUROFUNG)-RELATED"/>
    <property type="match status" value="1"/>
</dbReference>
<feature type="region of interest" description="Disordered" evidence="1">
    <location>
        <begin position="199"/>
        <end position="231"/>
    </location>
</feature>
<feature type="region of interest" description="Disordered" evidence="1">
    <location>
        <begin position="1"/>
        <end position="49"/>
    </location>
</feature>
<dbReference type="SUPFAM" id="SSF57959">
    <property type="entry name" value="Leucine zipper domain"/>
    <property type="match status" value="1"/>
</dbReference>
<dbReference type="InterPro" id="IPR021833">
    <property type="entry name" value="DUF3425"/>
</dbReference>
<dbReference type="RefSeq" id="XP_070898277.1">
    <property type="nucleotide sequence ID" value="XM_071045822.1"/>
</dbReference>